<evidence type="ECO:0000313" key="2">
    <source>
        <dbReference type="EMBL" id="CAI8006751.1"/>
    </source>
</evidence>
<dbReference type="EMBL" id="CASHTH010000716">
    <property type="protein sequence ID" value="CAI8006751.1"/>
    <property type="molecule type" value="Genomic_DNA"/>
</dbReference>
<evidence type="ECO:0000256" key="1">
    <source>
        <dbReference type="SAM" id="SignalP"/>
    </source>
</evidence>
<accession>A0AA35R9W6</accession>
<dbReference type="AlphaFoldDB" id="A0AA35R9W6"/>
<keyword evidence="3" id="KW-1185">Reference proteome</keyword>
<gene>
    <name evidence="2" type="ORF">GBAR_LOCUS4884</name>
</gene>
<proteinExistence type="predicted"/>
<feature type="chain" id="PRO_5041451274" evidence="1">
    <location>
        <begin position="20"/>
        <end position="58"/>
    </location>
</feature>
<comment type="caution">
    <text evidence="2">The sequence shown here is derived from an EMBL/GenBank/DDBJ whole genome shotgun (WGS) entry which is preliminary data.</text>
</comment>
<dbReference type="Proteomes" id="UP001174909">
    <property type="component" value="Unassembled WGS sequence"/>
</dbReference>
<protein>
    <submittedName>
        <fullName evidence="2">Uncharacterized protein</fullName>
    </submittedName>
</protein>
<evidence type="ECO:0000313" key="3">
    <source>
        <dbReference type="Proteomes" id="UP001174909"/>
    </source>
</evidence>
<keyword evidence="1" id="KW-0732">Signal</keyword>
<name>A0AA35R9W6_GEOBA</name>
<organism evidence="2 3">
    <name type="scientific">Geodia barretti</name>
    <name type="common">Barrett's horny sponge</name>
    <dbReference type="NCBI Taxonomy" id="519541"/>
    <lineage>
        <taxon>Eukaryota</taxon>
        <taxon>Metazoa</taxon>
        <taxon>Porifera</taxon>
        <taxon>Demospongiae</taxon>
        <taxon>Heteroscleromorpha</taxon>
        <taxon>Tetractinellida</taxon>
        <taxon>Astrophorina</taxon>
        <taxon>Geodiidae</taxon>
        <taxon>Geodia</taxon>
    </lineage>
</organism>
<reference evidence="2" key="1">
    <citation type="submission" date="2023-03" db="EMBL/GenBank/DDBJ databases">
        <authorList>
            <person name="Steffen K."/>
            <person name="Cardenas P."/>
        </authorList>
    </citation>
    <scope>NUCLEOTIDE SEQUENCE</scope>
</reference>
<sequence>MRLTLLALALATLLVASSAYPTKRERAYYPQPDMADGQAERAYYPYPEPARVQHPSIV</sequence>
<feature type="signal peptide" evidence="1">
    <location>
        <begin position="1"/>
        <end position="19"/>
    </location>
</feature>